<keyword evidence="2" id="KW-1185">Reference proteome</keyword>
<dbReference type="AlphaFoldDB" id="A0A5B0NVF3"/>
<protein>
    <submittedName>
        <fullName evidence="1">Uncharacterized protein</fullName>
    </submittedName>
</protein>
<evidence type="ECO:0000313" key="2">
    <source>
        <dbReference type="Proteomes" id="UP000324748"/>
    </source>
</evidence>
<reference evidence="1 2" key="1">
    <citation type="submission" date="2019-05" db="EMBL/GenBank/DDBJ databases">
        <title>Emergence of the Ug99 lineage of the wheat stem rust pathogen through somatic hybridization.</title>
        <authorList>
            <person name="Li F."/>
            <person name="Upadhyaya N.M."/>
            <person name="Sperschneider J."/>
            <person name="Matny O."/>
            <person name="Nguyen-Phuc H."/>
            <person name="Mago R."/>
            <person name="Raley C."/>
            <person name="Miller M.E."/>
            <person name="Silverstein K.A.T."/>
            <person name="Henningsen E."/>
            <person name="Hirsch C.D."/>
            <person name="Visser B."/>
            <person name="Pretorius Z.A."/>
            <person name="Steffenson B.J."/>
            <person name="Schwessinger B."/>
            <person name="Dodds P.N."/>
            <person name="Figueroa M."/>
        </authorList>
    </citation>
    <scope>NUCLEOTIDE SEQUENCE [LARGE SCALE GENOMIC DNA]</scope>
    <source>
        <strain evidence="1">21-0</strain>
    </source>
</reference>
<dbReference type="EMBL" id="VSWC01000088">
    <property type="protein sequence ID" value="KAA1091818.1"/>
    <property type="molecule type" value="Genomic_DNA"/>
</dbReference>
<comment type="caution">
    <text evidence="1">The sequence shown here is derived from an EMBL/GenBank/DDBJ whole genome shotgun (WGS) entry which is preliminary data.</text>
</comment>
<proteinExistence type="predicted"/>
<evidence type="ECO:0000313" key="1">
    <source>
        <dbReference type="EMBL" id="KAA1091818.1"/>
    </source>
</evidence>
<sequence>MDLEMRRSQLEVNYQPRAENNSARGQYLIVTVPLGPNASIARGTDLELKTIQLEFQLEVVTLLYPWLHQSPNAKGLIHLRPRTEIVSARGRCGPLWASFCSLP</sequence>
<dbReference type="Proteomes" id="UP000324748">
    <property type="component" value="Unassembled WGS sequence"/>
</dbReference>
<accession>A0A5B0NVF3</accession>
<gene>
    <name evidence="1" type="ORF">PGT21_000133</name>
</gene>
<organism evidence="1 2">
    <name type="scientific">Puccinia graminis f. sp. tritici</name>
    <dbReference type="NCBI Taxonomy" id="56615"/>
    <lineage>
        <taxon>Eukaryota</taxon>
        <taxon>Fungi</taxon>
        <taxon>Dikarya</taxon>
        <taxon>Basidiomycota</taxon>
        <taxon>Pucciniomycotina</taxon>
        <taxon>Pucciniomycetes</taxon>
        <taxon>Pucciniales</taxon>
        <taxon>Pucciniaceae</taxon>
        <taxon>Puccinia</taxon>
    </lineage>
</organism>
<name>A0A5B0NVF3_PUCGR</name>